<evidence type="ECO:0000313" key="2">
    <source>
        <dbReference type="Proteomes" id="UP000193067"/>
    </source>
</evidence>
<name>A0A1Y2IC21_TRAC3</name>
<reference evidence="1 2" key="1">
    <citation type="journal article" date="2015" name="Biotechnol. Biofuels">
        <title>Enhanced degradation of softwood versus hardwood by the white-rot fungus Pycnoporus coccineus.</title>
        <authorList>
            <person name="Couturier M."/>
            <person name="Navarro D."/>
            <person name="Chevret D."/>
            <person name="Henrissat B."/>
            <person name="Piumi F."/>
            <person name="Ruiz-Duenas F.J."/>
            <person name="Martinez A.T."/>
            <person name="Grigoriev I.V."/>
            <person name="Riley R."/>
            <person name="Lipzen A."/>
            <person name="Berrin J.G."/>
            <person name="Master E.R."/>
            <person name="Rosso M.N."/>
        </authorList>
    </citation>
    <scope>NUCLEOTIDE SEQUENCE [LARGE SCALE GENOMIC DNA]</scope>
    <source>
        <strain evidence="1 2">BRFM310</strain>
    </source>
</reference>
<evidence type="ECO:0000313" key="1">
    <source>
        <dbReference type="EMBL" id="OSC98669.1"/>
    </source>
</evidence>
<gene>
    <name evidence="1" type="ORF">PYCCODRAFT_1470816</name>
</gene>
<dbReference type="STRING" id="1353009.A0A1Y2IC21"/>
<sequence>MAHIVSVGDMLKFQPGPLSLPPPPTDAQAALSSQLAALAAQMHEISSRLNALSLPATLPPEILLEVFLTHAARVQREHLDGVYDDHKHSRRVGSYFKWIRVAHVCRYWREVALSSAEFKAFCVFEAWSVPKGGEPLDIPTGFWRYHPHTVVYHQNMDHKCPRCTWNYTHTCGIHHITIHAKRVRHLAIIIEADDGTALLWDRLRAAAWSELESFRIGLRGDAWGYHTSGFAARLTIPDDLFASSTPRLRSLTTSHVSFSFASAMLRPSLRHLGITAHPGHEAHRDMQDLISTLKNLQSLETLAMDCLPIVPSEPFTGEAYLPRLALLRLTTEFQRAAVFLSHVRIPGTTSVVLALKPRAECLAPPPAFIEELSKIAKAAPLCTASWSISPNNAGFCRDQSSLRAWAAVRPPVDELWVSKPDTAPRLTINGHTHGLIIDILGALDLPHLTSLHLKGPMPAQEAWARAFKRAPKVTLLRVTGRVGFQLGTGLSVAMGDQAGEGRRSASCALPQLRTIQFVDVLFPPPHEGNAAYPFAGADVCFV</sequence>
<keyword evidence="2" id="KW-1185">Reference proteome</keyword>
<accession>A0A1Y2IC21</accession>
<dbReference type="OrthoDB" id="2744437at2759"/>
<proteinExistence type="predicted"/>
<protein>
    <submittedName>
        <fullName evidence="1">Uncharacterized protein</fullName>
    </submittedName>
</protein>
<organism evidence="1 2">
    <name type="scientific">Trametes coccinea (strain BRFM310)</name>
    <name type="common">Pycnoporus coccineus</name>
    <dbReference type="NCBI Taxonomy" id="1353009"/>
    <lineage>
        <taxon>Eukaryota</taxon>
        <taxon>Fungi</taxon>
        <taxon>Dikarya</taxon>
        <taxon>Basidiomycota</taxon>
        <taxon>Agaricomycotina</taxon>
        <taxon>Agaricomycetes</taxon>
        <taxon>Polyporales</taxon>
        <taxon>Polyporaceae</taxon>
        <taxon>Trametes</taxon>
    </lineage>
</organism>
<dbReference type="AlphaFoldDB" id="A0A1Y2IC21"/>
<dbReference type="EMBL" id="KZ084135">
    <property type="protein sequence ID" value="OSC98669.1"/>
    <property type="molecule type" value="Genomic_DNA"/>
</dbReference>
<dbReference type="Proteomes" id="UP000193067">
    <property type="component" value="Unassembled WGS sequence"/>
</dbReference>